<reference evidence="3" key="1">
    <citation type="journal article" date="2020" name="Virus Evol.">
        <title>A new lineage of segmented RNA viruses infecting animals.</title>
        <authorList>
            <person name="Obbard D.J."/>
            <person name="Shi M."/>
            <person name="Roberts K.E."/>
            <person name="Longdon B."/>
            <person name="Dennis A.B."/>
        </authorList>
    </citation>
    <scope>NUCLEOTIDE SEQUENCE</scope>
    <source>
        <strain evidence="3">XTXMS47711</strain>
    </source>
</reference>
<evidence type="ECO:0000256" key="2">
    <source>
        <dbReference type="ARBA" id="ARBA00022695"/>
    </source>
</evidence>
<keyword evidence="1" id="KW-0808">Transferase</keyword>
<evidence type="ECO:0000313" key="3">
    <source>
        <dbReference type="EMBL" id="QFR59056.1"/>
    </source>
</evidence>
<dbReference type="InterPro" id="IPR043502">
    <property type="entry name" value="DNA/RNA_pol_sf"/>
</dbReference>
<organism evidence="3">
    <name type="scientific">Xiangtouao virus</name>
    <dbReference type="NCBI Taxonomy" id="2656662"/>
    <lineage>
        <taxon>Viruses</taxon>
        <taxon>Riboviria</taxon>
    </lineage>
</organism>
<keyword evidence="2" id="KW-0548">Nucleotidyltransferase</keyword>
<evidence type="ECO:0000256" key="1">
    <source>
        <dbReference type="ARBA" id="ARBA00022679"/>
    </source>
</evidence>
<protein>
    <submittedName>
        <fullName evidence="3">Putative RNA dependent RNA polymerase</fullName>
    </submittedName>
</protein>
<proteinExistence type="predicted"/>
<dbReference type="GO" id="GO:0016779">
    <property type="term" value="F:nucleotidyltransferase activity"/>
    <property type="evidence" value="ECO:0007669"/>
    <property type="project" value="UniProtKB-KW"/>
</dbReference>
<name>A0A5P8PP43_9VIRU</name>
<dbReference type="EMBL" id="MN371250">
    <property type="protein sequence ID" value="QFR59056.1"/>
    <property type="molecule type" value="Genomic_RNA"/>
</dbReference>
<dbReference type="SUPFAM" id="SSF56672">
    <property type="entry name" value="DNA/RNA polymerases"/>
    <property type="match status" value="1"/>
</dbReference>
<accession>A0A5P8PP43</accession>
<sequence>MLLPRGKRRLRQKIKHHPIWVIIKDRIKVESYVSLPSYIFIVTYASSLTVASGVDFTAAANDFISKFLDTYSDLNVFQGTRFYTAMDHSLAARVREVMDSKGSLMVNPHANYKFNKAHPASDDQEVVSTIQETVAEFGYEEEYDKGLRSDHLDDPDLVAAGYLVNFSEESDKPYCEDMEMEYFVYLQSMAAEYGREGTPWEAEVCAPDPVKIAMIPVSSTSTGNFSEVVGNKKENGVHVACSIVAALQSDQPPAFSPTAPSPKLEAIKKGKKGRVIQVTDPAIDKASDACFSSYRMPRGLEFGTAIGVPFNKTFGERLVARLTRTCGEDYLVKHGLHESDKKAWESTTKPNSAIIYICTLLCLARSLVGWMPVAARVLADYYFPLFAAQGNYYGGRPGVVSSGNKFTAAGNTFRHRTFIISFTAFVETHEGRAGSEACSCTQCTYALAHGFELDREVSEFELGVLNDAVLMGDDFLAVWTDASPIYDEYCDIFHGTVTKTDRKPWDEGEFCKRRLMRTETKSGYFYSTTRKLGTVIYKFHGPRAIQRASKAASCKSIAVDCNDKEVYDFCEALYGKLTAFGKDTNEDMELAESWKGTREMREFPSWQLVQALHMPNARDLYLSAMDHESILQTGQPSKLAKHK</sequence>